<dbReference type="AlphaFoldDB" id="A0A1Y1UPK1"/>
<dbReference type="InterPro" id="IPR036181">
    <property type="entry name" value="MIT_dom_sf"/>
</dbReference>
<feature type="region of interest" description="Disordered" evidence="1">
    <location>
        <begin position="610"/>
        <end position="741"/>
    </location>
</feature>
<evidence type="ECO:0000256" key="1">
    <source>
        <dbReference type="SAM" id="MobiDB-lite"/>
    </source>
</evidence>
<organism evidence="2 3">
    <name type="scientific">Kockovaella imperatae</name>
    <dbReference type="NCBI Taxonomy" id="4999"/>
    <lineage>
        <taxon>Eukaryota</taxon>
        <taxon>Fungi</taxon>
        <taxon>Dikarya</taxon>
        <taxon>Basidiomycota</taxon>
        <taxon>Agaricomycotina</taxon>
        <taxon>Tremellomycetes</taxon>
        <taxon>Tremellales</taxon>
        <taxon>Cuniculitremaceae</taxon>
        <taxon>Kockovaella</taxon>
    </lineage>
</organism>
<dbReference type="STRING" id="4999.A0A1Y1UPK1"/>
<dbReference type="Proteomes" id="UP000193218">
    <property type="component" value="Unassembled WGS sequence"/>
</dbReference>
<keyword evidence="3" id="KW-1185">Reference proteome</keyword>
<comment type="caution">
    <text evidence="2">The sequence shown here is derived from an EMBL/GenBank/DDBJ whole genome shotgun (WGS) entry which is preliminary data.</text>
</comment>
<feature type="compositionally biased region" description="Low complexity" evidence="1">
    <location>
        <begin position="651"/>
        <end position="661"/>
    </location>
</feature>
<feature type="compositionally biased region" description="Pro residues" evidence="1">
    <location>
        <begin position="173"/>
        <end position="183"/>
    </location>
</feature>
<name>A0A1Y1UPK1_9TREE</name>
<feature type="compositionally biased region" description="Polar residues" evidence="1">
    <location>
        <begin position="29"/>
        <end position="61"/>
    </location>
</feature>
<feature type="compositionally biased region" description="Basic and acidic residues" evidence="1">
    <location>
        <begin position="62"/>
        <end position="75"/>
    </location>
</feature>
<feature type="compositionally biased region" description="Basic and acidic residues" evidence="1">
    <location>
        <begin position="1"/>
        <end position="13"/>
    </location>
</feature>
<sequence>MNDVHVQRQRSESEGAGQVPETYGADLSLGSSSSNRAQHSVASSTAQTSIDLTQTTAYSSFDSHHASGEAAKPDSDFLGMVMNWGANDNNRRSDVRTSQMLSGSVFGQSPVTHGPPGPPRECIILRSSRDCVLTSARVEASAPPPPPPSHQSQAPRASRIPIQAFRRNTSGQAPPPTLPPPTSALPALPTGAPQEPSTPSRSGSTGSHSPRASSHRQSATPPPRSTSLLSPAHLVEAESSAGPSTLSSNPSPSSPLRSTHSKSSRTPSRHLLQSALDLAQRAVEMDKNNDVLGALDAYREAVARLKNVMERVGVEPGKEEGRKRRNTSGKTEEEGRTLKGIHDAYVARIQLLISYENRDEAVDNTPPATSVLSSTNPSMSTSTLVPKTPPFEASQAGERTPRPSIDVTARDLGALSLNTNEDTVRHDSAHNELASPFASGRRPTDSGFHRQDLSMAAGGAQGQAPFGTPRSTSQSLSRESPQSSQQSPDIMSPASSTRSRGSRRKVSRPSVGLESELDLQISEGEEDMEILDKTPQIASSSRMSTSETSQSSPRRSSGVVDTDRPLPPLPPPMSHWVDGQPKIHARQASLGRSSMLVSPSTALGTISQRRQKGIADPPASAQNLQQASSEGLSAFSGTSAFPTRVPSDRQSSGLSSLLPTRLRTRSQPGRVGPEEIPPLPTATIRHQASFSSQHKPSIASLNHGDKTGSDTSRFDSNSLVPPPSASPMSLRSVGRSLNPPPSSVISASGALMSPLPESQPKDLVHRPFHLLRLLQRSMDPSSSGSYLTAKIHISSAVWKPAIWPKTASGVKALGPPKIAGQEAKVRIMESLIINIGIISRTGLILLDGPRDFTPPDGTEGVGDPSVSRSMSAMADELCGAFDALEEEMDAGHKLLSKNGVVVGAWKGKKSGTGMSWGNKLSKTMDKIANNKAVESPDRYVDLLYSFCAHIQVISDHLSCALGPCTQNYSSLSDRSFNELKARLLRASDFVSLVVVPWILDDFKQFFLRYLKGGVRYMEE</sequence>
<feature type="compositionally biased region" description="Polar residues" evidence="1">
    <location>
        <begin position="709"/>
        <end position="719"/>
    </location>
</feature>
<feature type="region of interest" description="Disordered" evidence="1">
    <location>
        <begin position="361"/>
        <end position="405"/>
    </location>
</feature>
<feature type="compositionally biased region" description="Polar residues" evidence="1">
    <location>
        <begin position="620"/>
        <end position="641"/>
    </location>
</feature>
<evidence type="ECO:0000313" key="2">
    <source>
        <dbReference type="EMBL" id="ORX39065.1"/>
    </source>
</evidence>
<feature type="compositionally biased region" description="Basic and acidic residues" evidence="1">
    <location>
        <begin position="442"/>
        <end position="452"/>
    </location>
</feature>
<dbReference type="Gene3D" id="1.20.58.80">
    <property type="entry name" value="Phosphotransferase system, lactose/cellobiose-type IIA subunit"/>
    <property type="match status" value="1"/>
</dbReference>
<dbReference type="EMBL" id="NBSH01000003">
    <property type="protein sequence ID" value="ORX39065.1"/>
    <property type="molecule type" value="Genomic_DNA"/>
</dbReference>
<feature type="region of interest" description="Disordered" evidence="1">
    <location>
        <begin position="421"/>
        <end position="579"/>
    </location>
</feature>
<feature type="region of interest" description="Disordered" evidence="1">
    <location>
        <begin position="1"/>
        <end position="270"/>
    </location>
</feature>
<gene>
    <name evidence="2" type="ORF">BD324DRAFT_679568</name>
</gene>
<dbReference type="PANTHER" id="PTHR37327:SF1">
    <property type="entry name" value="MICROTUBULE INTERACTING AND TRANSPORT DOMAIN-CONTAINING PROTEIN"/>
    <property type="match status" value="1"/>
</dbReference>
<evidence type="ECO:0008006" key="4">
    <source>
        <dbReference type="Google" id="ProtNLM"/>
    </source>
</evidence>
<protein>
    <recommendedName>
        <fullName evidence="4">MIT domain-containing protein</fullName>
    </recommendedName>
</protein>
<dbReference type="SUPFAM" id="SSF116846">
    <property type="entry name" value="MIT domain"/>
    <property type="match status" value="1"/>
</dbReference>
<feature type="compositionally biased region" description="Polar residues" evidence="1">
    <location>
        <begin position="96"/>
        <end position="111"/>
    </location>
</feature>
<dbReference type="GeneID" id="33560856"/>
<dbReference type="PANTHER" id="PTHR37327">
    <property type="entry name" value="CHROMOSOME 1, WHOLE GENOME SHOTGUN SEQUENCE"/>
    <property type="match status" value="1"/>
</dbReference>
<reference evidence="2 3" key="1">
    <citation type="submission" date="2017-03" db="EMBL/GenBank/DDBJ databases">
        <title>Widespread Adenine N6-methylation of Active Genes in Fungi.</title>
        <authorList>
            <consortium name="DOE Joint Genome Institute"/>
            <person name="Mondo S.J."/>
            <person name="Dannebaum R.O."/>
            <person name="Kuo R.C."/>
            <person name="Louie K.B."/>
            <person name="Bewick A.J."/>
            <person name="Labutti K."/>
            <person name="Haridas S."/>
            <person name="Kuo A."/>
            <person name="Salamov A."/>
            <person name="Ahrendt S.R."/>
            <person name="Lau R."/>
            <person name="Bowen B.P."/>
            <person name="Lipzen A."/>
            <person name="Sullivan W."/>
            <person name="Andreopoulos W.B."/>
            <person name="Clum A."/>
            <person name="Lindquist E."/>
            <person name="Daum C."/>
            <person name="Northen T.R."/>
            <person name="Ramamoorthy G."/>
            <person name="Schmitz R.J."/>
            <person name="Gryganskyi A."/>
            <person name="Culley D."/>
            <person name="Magnuson J."/>
            <person name="James T.Y."/>
            <person name="O'Malley M.A."/>
            <person name="Stajich J.E."/>
            <person name="Spatafora J.W."/>
            <person name="Visel A."/>
            <person name="Grigoriev I.V."/>
        </authorList>
    </citation>
    <scope>NUCLEOTIDE SEQUENCE [LARGE SCALE GENOMIC DNA]</scope>
    <source>
        <strain evidence="2 3">NRRL Y-17943</strain>
    </source>
</reference>
<evidence type="ECO:0000313" key="3">
    <source>
        <dbReference type="Proteomes" id="UP000193218"/>
    </source>
</evidence>
<dbReference type="InParanoid" id="A0A1Y1UPK1"/>
<feature type="compositionally biased region" description="Low complexity" evidence="1">
    <location>
        <begin position="243"/>
        <end position="258"/>
    </location>
</feature>
<feature type="compositionally biased region" description="Low complexity" evidence="1">
    <location>
        <begin position="539"/>
        <end position="557"/>
    </location>
</feature>
<dbReference type="OrthoDB" id="2245455at2759"/>
<feature type="compositionally biased region" description="Polar residues" evidence="1">
    <location>
        <begin position="366"/>
        <end position="385"/>
    </location>
</feature>
<feature type="region of interest" description="Disordered" evidence="1">
    <location>
        <begin position="314"/>
        <end position="336"/>
    </location>
</feature>
<feature type="compositionally biased region" description="Polar residues" evidence="1">
    <location>
        <begin position="684"/>
        <end position="695"/>
    </location>
</feature>
<feature type="compositionally biased region" description="Low complexity" evidence="1">
    <location>
        <begin position="184"/>
        <end position="211"/>
    </location>
</feature>
<feature type="compositionally biased region" description="Low complexity" evidence="1">
    <location>
        <begin position="456"/>
        <end position="493"/>
    </location>
</feature>
<dbReference type="RefSeq" id="XP_021872928.1">
    <property type="nucleotide sequence ID" value="XM_022019047.1"/>
</dbReference>
<accession>A0A1Y1UPK1</accession>
<proteinExistence type="predicted"/>